<dbReference type="AlphaFoldDB" id="A0A7Z0DB09"/>
<evidence type="ECO:0000256" key="5">
    <source>
        <dbReference type="ARBA" id="ARBA00022842"/>
    </source>
</evidence>
<evidence type="ECO:0000256" key="3">
    <source>
        <dbReference type="ARBA" id="ARBA00022679"/>
    </source>
</evidence>
<dbReference type="EMBL" id="JACBZS010000001">
    <property type="protein sequence ID" value="NYI72072.1"/>
    <property type="molecule type" value="Genomic_DNA"/>
</dbReference>
<dbReference type="GO" id="GO:0004161">
    <property type="term" value="F:dimethylallyltranstransferase activity"/>
    <property type="evidence" value="ECO:0007669"/>
    <property type="project" value="UniProtKB-EC"/>
</dbReference>
<dbReference type="PANTHER" id="PTHR12001:SF85">
    <property type="entry name" value="SHORT CHAIN ISOPRENYL DIPHOSPHATE SYNTHASE"/>
    <property type="match status" value="1"/>
</dbReference>
<accession>A0A7Z0DB09</accession>
<dbReference type="EC" id="2.5.1.29" evidence="7"/>
<dbReference type="Proteomes" id="UP000527616">
    <property type="component" value="Unassembled WGS sequence"/>
</dbReference>
<keyword evidence="8" id="KW-1185">Reference proteome</keyword>
<dbReference type="Gene3D" id="1.10.600.10">
    <property type="entry name" value="Farnesyl Diphosphate Synthase"/>
    <property type="match status" value="1"/>
</dbReference>
<sequence length="362" mass="37604">MDSTPLLDPAEPAGPRLRAGVAAALDTFLAGQAARLAAIGPETAELLRQARAASAGGKRLRPAFCLWGYAAATGELDPPAPVIAAAASLELLHLSALLHDDVMDDSATRRGTPASHKQFEAGHAAAGLAGDQAAFGRAGAILLGDLLLMWSVELLHRAGPAPEQLARGLPLLEQMRTEVTVGQYLDVLAQAAPLDEAGLGTAERVVEYKTARYTVIRPLQFGAALGGASRELQHALADFGSPLGRAFQYRDDLLGVFGDEAVTGKPAGDDLREGKRTALLAHALAGSAPRARAELAGQIGRPDADIDRARQLIMDSGAVARVEEMIDAGRQQALAALTTAGVPDAARRGLTGLVARALDRQA</sequence>
<evidence type="ECO:0000256" key="4">
    <source>
        <dbReference type="ARBA" id="ARBA00022723"/>
    </source>
</evidence>
<dbReference type="EC" id="2.5.1.10" evidence="7"/>
<comment type="caution">
    <text evidence="7">The sequence shown here is derived from an EMBL/GenBank/DDBJ whole genome shotgun (WGS) entry which is preliminary data.</text>
</comment>
<evidence type="ECO:0000313" key="7">
    <source>
        <dbReference type="EMBL" id="NYI72072.1"/>
    </source>
</evidence>
<evidence type="ECO:0000256" key="2">
    <source>
        <dbReference type="ARBA" id="ARBA00006706"/>
    </source>
</evidence>
<dbReference type="RefSeq" id="WP_343045962.1">
    <property type="nucleotide sequence ID" value="NZ_JACBZS010000001.1"/>
</dbReference>
<reference evidence="7 8" key="1">
    <citation type="submission" date="2020-07" db="EMBL/GenBank/DDBJ databases">
        <title>Sequencing the genomes of 1000 actinobacteria strains.</title>
        <authorList>
            <person name="Klenk H.-P."/>
        </authorList>
    </citation>
    <scope>NUCLEOTIDE SEQUENCE [LARGE SCALE GENOMIC DNA]</scope>
    <source>
        <strain evidence="7 8">DSM 103164</strain>
    </source>
</reference>
<dbReference type="EC" id="2.5.1.1" evidence="7"/>
<name>A0A7Z0DB09_9ACTN</name>
<dbReference type="InterPro" id="IPR033749">
    <property type="entry name" value="Polyprenyl_synt_CS"/>
</dbReference>
<dbReference type="GO" id="GO:0008299">
    <property type="term" value="P:isoprenoid biosynthetic process"/>
    <property type="evidence" value="ECO:0007669"/>
    <property type="project" value="InterPro"/>
</dbReference>
<dbReference type="Pfam" id="PF00348">
    <property type="entry name" value="polyprenyl_synt"/>
    <property type="match status" value="1"/>
</dbReference>
<proteinExistence type="inferred from homology"/>
<dbReference type="PANTHER" id="PTHR12001">
    <property type="entry name" value="GERANYLGERANYL PYROPHOSPHATE SYNTHASE"/>
    <property type="match status" value="1"/>
</dbReference>
<dbReference type="SFLD" id="SFLDS00005">
    <property type="entry name" value="Isoprenoid_Synthase_Type_I"/>
    <property type="match status" value="1"/>
</dbReference>
<dbReference type="GO" id="GO:0004337">
    <property type="term" value="F:(2E,6E)-farnesyl diphosphate synthase activity"/>
    <property type="evidence" value="ECO:0007669"/>
    <property type="project" value="UniProtKB-EC"/>
</dbReference>
<dbReference type="SUPFAM" id="SSF48576">
    <property type="entry name" value="Terpenoid synthases"/>
    <property type="match status" value="1"/>
</dbReference>
<comment type="similarity">
    <text evidence="2 6">Belongs to the FPP/GGPP synthase family.</text>
</comment>
<keyword evidence="3 6" id="KW-0808">Transferase</keyword>
<comment type="cofactor">
    <cofactor evidence="1">
        <name>Mg(2+)</name>
        <dbReference type="ChEBI" id="CHEBI:18420"/>
    </cofactor>
</comment>
<dbReference type="GO" id="GO:0046872">
    <property type="term" value="F:metal ion binding"/>
    <property type="evidence" value="ECO:0007669"/>
    <property type="project" value="UniProtKB-KW"/>
</dbReference>
<dbReference type="InterPro" id="IPR008949">
    <property type="entry name" value="Isoprenoid_synthase_dom_sf"/>
</dbReference>
<evidence type="ECO:0000256" key="1">
    <source>
        <dbReference type="ARBA" id="ARBA00001946"/>
    </source>
</evidence>
<keyword evidence="4" id="KW-0479">Metal-binding</keyword>
<dbReference type="GO" id="GO:0004311">
    <property type="term" value="F:geranylgeranyl diphosphate synthase activity"/>
    <property type="evidence" value="ECO:0007669"/>
    <property type="project" value="UniProtKB-EC"/>
</dbReference>
<organism evidence="7 8">
    <name type="scientific">Naumannella cuiyingiana</name>
    <dbReference type="NCBI Taxonomy" id="1347891"/>
    <lineage>
        <taxon>Bacteria</taxon>
        <taxon>Bacillati</taxon>
        <taxon>Actinomycetota</taxon>
        <taxon>Actinomycetes</taxon>
        <taxon>Propionibacteriales</taxon>
        <taxon>Propionibacteriaceae</taxon>
        <taxon>Naumannella</taxon>
    </lineage>
</organism>
<dbReference type="PROSITE" id="PS00723">
    <property type="entry name" value="POLYPRENYL_SYNTHASE_1"/>
    <property type="match status" value="1"/>
</dbReference>
<evidence type="ECO:0000313" key="8">
    <source>
        <dbReference type="Proteomes" id="UP000527616"/>
    </source>
</evidence>
<keyword evidence="5" id="KW-0460">Magnesium</keyword>
<gene>
    <name evidence="7" type="ORF">GGQ54_002632</name>
</gene>
<evidence type="ECO:0000256" key="6">
    <source>
        <dbReference type="RuleBase" id="RU004466"/>
    </source>
</evidence>
<dbReference type="InterPro" id="IPR000092">
    <property type="entry name" value="Polyprenyl_synt"/>
</dbReference>
<protein>
    <submittedName>
        <fullName evidence="7">Geranylgeranyl diphosphate synthase type I</fullName>
        <ecNumber evidence="7">2.5.1.1</ecNumber>
        <ecNumber evidence="7">2.5.1.10</ecNumber>
        <ecNumber evidence="7">2.5.1.29</ecNumber>
    </submittedName>
</protein>